<keyword evidence="3" id="KW-0820">tRNA-binding</keyword>
<keyword evidence="16" id="KW-1185">Reference proteome</keyword>
<evidence type="ECO:0000259" key="14">
    <source>
        <dbReference type="Pfam" id="PF13735"/>
    </source>
</evidence>
<evidence type="ECO:0000256" key="6">
    <source>
        <dbReference type="ARBA" id="ARBA00022695"/>
    </source>
</evidence>
<dbReference type="GO" id="GO:0008033">
    <property type="term" value="P:tRNA processing"/>
    <property type="evidence" value="ECO:0007669"/>
    <property type="project" value="UniProtKB-KW"/>
</dbReference>
<dbReference type="SUPFAM" id="SSF81301">
    <property type="entry name" value="Nucleotidyltransferase"/>
    <property type="match status" value="1"/>
</dbReference>
<evidence type="ECO:0000256" key="11">
    <source>
        <dbReference type="RuleBase" id="RU003953"/>
    </source>
</evidence>
<sequence length="427" mass="47392">MSQTVPQSPLTPQSWPFDLECLPQSTYLVGGCVRDALLGRDSPYLDLDFVLPEQSVATAAAIAKQCQAGFVLLDAERQIARIVFANATADFALQVGCSLSEDLNRRDFTINAIAYNPHTQKIIDPLQGQQDLQQNLIRMVHPHNLLEDPLRLLRAYRQAAQLTFTIEPQTEAIIHQLAPHLQGVAAERVRAELSYLLSHPQGTPWLQVVWQQGLLKNWFSQATIKGLRLIAAVDQATLDLKRAWPELYVALKRSLNAQAQGPEAVRRTLLATTKLLGLLPWDVTVAKQTLQHLKFSRAEVNVVVNLLQCLPLIPPTAEGWPPLRRSQYYLFQNVGTNFPGLVVLAMALGQPMVELAPLIEEYLQPDSAIAHPQPLVSGEQLMKVLALRPGPHIGQLLTQLEAAQAEGKITTLQEALEFATHLCHPNR</sequence>
<keyword evidence="7" id="KW-0479">Metal-binding</keyword>
<evidence type="ECO:0000259" key="13">
    <source>
        <dbReference type="Pfam" id="PF12627"/>
    </source>
</evidence>
<keyword evidence="5" id="KW-0819">tRNA processing</keyword>
<keyword evidence="9" id="KW-0460">Magnesium</keyword>
<dbReference type="RefSeq" id="WP_161825666.1">
    <property type="nucleotide sequence ID" value="NZ_WVIC01000022.1"/>
</dbReference>
<evidence type="ECO:0000256" key="9">
    <source>
        <dbReference type="ARBA" id="ARBA00022842"/>
    </source>
</evidence>
<accession>A0A8K2A8Q8</accession>
<feature type="domain" description="CCA-adding enzyme C-terminal" evidence="14">
    <location>
        <begin position="278"/>
        <end position="417"/>
    </location>
</feature>
<comment type="caution">
    <text evidence="15">The sequence shown here is derived from an EMBL/GenBank/DDBJ whole genome shotgun (WGS) entry which is preliminary data.</text>
</comment>
<feature type="domain" description="tRNA nucleotidyltransferase/poly(A) polymerase RNA and SrmB- binding" evidence="13">
    <location>
        <begin position="164"/>
        <end position="221"/>
    </location>
</feature>
<evidence type="ECO:0000256" key="3">
    <source>
        <dbReference type="ARBA" id="ARBA00022555"/>
    </source>
</evidence>
<proteinExistence type="inferred from homology"/>
<dbReference type="InterPro" id="IPR050124">
    <property type="entry name" value="tRNA_CCA-adding_enzyme"/>
</dbReference>
<dbReference type="SUPFAM" id="SSF81891">
    <property type="entry name" value="Poly A polymerase C-terminal region-like"/>
    <property type="match status" value="1"/>
</dbReference>
<feature type="domain" description="Poly A polymerase head" evidence="12">
    <location>
        <begin position="26"/>
        <end position="90"/>
    </location>
</feature>
<reference evidence="15" key="1">
    <citation type="submission" date="2019-12" db="EMBL/GenBank/DDBJ databases">
        <title>High-Quality draft genome sequences of three cyanobacteria isolated from the limestone walls of the Old Cathedral of Coimbra.</title>
        <authorList>
            <person name="Tiago I."/>
            <person name="Soares F."/>
            <person name="Portugal A."/>
        </authorList>
    </citation>
    <scope>NUCLEOTIDE SEQUENCE [LARGE SCALE GENOMIC DNA]</scope>
    <source>
        <strain evidence="15">C</strain>
    </source>
</reference>
<dbReference type="GO" id="GO:0000049">
    <property type="term" value="F:tRNA binding"/>
    <property type="evidence" value="ECO:0007669"/>
    <property type="project" value="UniProtKB-KW"/>
</dbReference>
<comment type="cofactor">
    <cofactor evidence="1">
        <name>Mg(2+)</name>
        <dbReference type="ChEBI" id="CHEBI:18420"/>
    </cofactor>
</comment>
<comment type="similarity">
    <text evidence="2 11">Belongs to the tRNA nucleotidyltransferase/poly(A) polymerase family.</text>
</comment>
<protein>
    <submittedName>
        <fullName evidence="15">CCA tRNA nucleotidyltransferase</fullName>
    </submittedName>
</protein>
<dbReference type="GO" id="GO:0016779">
    <property type="term" value="F:nucleotidyltransferase activity"/>
    <property type="evidence" value="ECO:0007669"/>
    <property type="project" value="UniProtKB-KW"/>
</dbReference>
<dbReference type="AlphaFoldDB" id="A0A8K2A8Q8"/>
<evidence type="ECO:0000256" key="4">
    <source>
        <dbReference type="ARBA" id="ARBA00022679"/>
    </source>
</evidence>
<evidence type="ECO:0000256" key="5">
    <source>
        <dbReference type="ARBA" id="ARBA00022694"/>
    </source>
</evidence>
<evidence type="ECO:0000256" key="1">
    <source>
        <dbReference type="ARBA" id="ARBA00001946"/>
    </source>
</evidence>
<dbReference type="EMBL" id="WVIC01000022">
    <property type="protein sequence ID" value="NCJ07190.1"/>
    <property type="molecule type" value="Genomic_DNA"/>
</dbReference>
<dbReference type="CDD" id="cd05398">
    <property type="entry name" value="NT_ClassII-CCAase"/>
    <property type="match status" value="1"/>
</dbReference>
<dbReference type="PANTHER" id="PTHR47545:SF2">
    <property type="entry name" value="CC-ADDING TRNA NUCLEOTIDYLTRANSFERASE"/>
    <property type="match status" value="1"/>
</dbReference>
<keyword evidence="4 11" id="KW-0808">Transferase</keyword>
<dbReference type="GO" id="GO:0000166">
    <property type="term" value="F:nucleotide binding"/>
    <property type="evidence" value="ECO:0007669"/>
    <property type="project" value="UniProtKB-KW"/>
</dbReference>
<dbReference type="Gene3D" id="1.10.3090.10">
    <property type="entry name" value="cca-adding enzyme, domain 2"/>
    <property type="match status" value="1"/>
</dbReference>
<evidence type="ECO:0000313" key="16">
    <source>
        <dbReference type="Proteomes" id="UP000607397"/>
    </source>
</evidence>
<dbReference type="Gene3D" id="3.30.460.10">
    <property type="entry name" value="Beta Polymerase, domain 2"/>
    <property type="match status" value="1"/>
</dbReference>
<keyword evidence="10 11" id="KW-0694">RNA-binding</keyword>
<dbReference type="PANTHER" id="PTHR47545">
    <property type="entry name" value="MULTIFUNCTIONAL CCA PROTEIN"/>
    <property type="match status" value="1"/>
</dbReference>
<evidence type="ECO:0000256" key="7">
    <source>
        <dbReference type="ARBA" id="ARBA00022723"/>
    </source>
</evidence>
<keyword evidence="6" id="KW-0548">Nucleotidyltransferase</keyword>
<dbReference type="Pfam" id="PF01743">
    <property type="entry name" value="PolyA_pol"/>
    <property type="match status" value="2"/>
</dbReference>
<keyword evidence="8" id="KW-0547">Nucleotide-binding</keyword>
<feature type="domain" description="Poly A polymerase head" evidence="12">
    <location>
        <begin position="98"/>
        <end position="138"/>
    </location>
</feature>
<dbReference type="InterPro" id="IPR002646">
    <property type="entry name" value="PolA_pol_head_dom"/>
</dbReference>
<dbReference type="InterPro" id="IPR032810">
    <property type="entry name" value="CCA-adding_enz_C"/>
</dbReference>
<dbReference type="Pfam" id="PF13735">
    <property type="entry name" value="tRNA_NucTran2_2"/>
    <property type="match status" value="1"/>
</dbReference>
<evidence type="ECO:0000256" key="10">
    <source>
        <dbReference type="ARBA" id="ARBA00022884"/>
    </source>
</evidence>
<name>A0A8K2A8Q8_9CYAN</name>
<evidence type="ECO:0000256" key="2">
    <source>
        <dbReference type="ARBA" id="ARBA00007265"/>
    </source>
</evidence>
<dbReference type="InterPro" id="IPR043519">
    <property type="entry name" value="NT_sf"/>
</dbReference>
<organism evidence="15 16">
    <name type="scientific">Petrachloros mirabilis ULC683</name>
    <dbReference type="NCBI Taxonomy" id="2781853"/>
    <lineage>
        <taxon>Bacteria</taxon>
        <taxon>Bacillati</taxon>
        <taxon>Cyanobacteriota</taxon>
        <taxon>Cyanophyceae</taxon>
        <taxon>Synechococcales</taxon>
        <taxon>Petrachlorosaceae</taxon>
        <taxon>Petrachloros</taxon>
        <taxon>Petrachloros mirabilis</taxon>
    </lineage>
</organism>
<evidence type="ECO:0000259" key="12">
    <source>
        <dbReference type="Pfam" id="PF01743"/>
    </source>
</evidence>
<gene>
    <name evidence="15" type="ORF">GS597_11875</name>
</gene>
<evidence type="ECO:0000256" key="8">
    <source>
        <dbReference type="ARBA" id="ARBA00022741"/>
    </source>
</evidence>
<evidence type="ECO:0000313" key="15">
    <source>
        <dbReference type="EMBL" id="NCJ07190.1"/>
    </source>
</evidence>
<dbReference type="InterPro" id="IPR032828">
    <property type="entry name" value="PolyA_RNA-bd"/>
</dbReference>
<dbReference type="Proteomes" id="UP000607397">
    <property type="component" value="Unassembled WGS sequence"/>
</dbReference>
<dbReference type="Pfam" id="PF12627">
    <property type="entry name" value="PolyA_pol_RNAbd"/>
    <property type="match status" value="1"/>
</dbReference>
<dbReference type="GO" id="GO:0046872">
    <property type="term" value="F:metal ion binding"/>
    <property type="evidence" value="ECO:0007669"/>
    <property type="project" value="UniProtKB-KW"/>
</dbReference>